<gene>
    <name evidence="2" type="ORF">NTA49_15430</name>
</gene>
<organism evidence="2 3">
    <name type="scientific">Pseudosulfitobacter koreensis</name>
    <dbReference type="NCBI Taxonomy" id="2968472"/>
    <lineage>
        <taxon>Bacteria</taxon>
        <taxon>Pseudomonadati</taxon>
        <taxon>Pseudomonadota</taxon>
        <taxon>Alphaproteobacteria</taxon>
        <taxon>Rhodobacterales</taxon>
        <taxon>Roseobacteraceae</taxon>
        <taxon>Pseudosulfitobacter</taxon>
    </lineage>
</organism>
<dbReference type="PROSITE" id="PS50801">
    <property type="entry name" value="STAS"/>
    <property type="match status" value="1"/>
</dbReference>
<protein>
    <submittedName>
        <fullName evidence="2">STAS domain-containing protein</fullName>
    </submittedName>
</protein>
<dbReference type="Proteomes" id="UP001165396">
    <property type="component" value="Unassembled WGS sequence"/>
</dbReference>
<evidence type="ECO:0000313" key="2">
    <source>
        <dbReference type="EMBL" id="MCR8827932.1"/>
    </source>
</evidence>
<dbReference type="InterPro" id="IPR002645">
    <property type="entry name" value="STAS_dom"/>
</dbReference>
<dbReference type="EMBL" id="JANKJG010000013">
    <property type="protein sequence ID" value="MCR8827932.1"/>
    <property type="molecule type" value="Genomic_DNA"/>
</dbReference>
<accession>A0ABT1Z470</accession>
<dbReference type="CDD" id="cd07043">
    <property type="entry name" value="STAS_anti-anti-sigma_factors"/>
    <property type="match status" value="1"/>
</dbReference>
<dbReference type="SUPFAM" id="SSF52091">
    <property type="entry name" value="SpoIIaa-like"/>
    <property type="match status" value="1"/>
</dbReference>
<feature type="domain" description="STAS" evidence="1">
    <location>
        <begin position="14"/>
        <end position="94"/>
    </location>
</feature>
<evidence type="ECO:0000259" key="1">
    <source>
        <dbReference type="PROSITE" id="PS50801"/>
    </source>
</evidence>
<comment type="caution">
    <text evidence="2">The sequence shown here is derived from an EMBL/GenBank/DDBJ whole genome shotgun (WGS) entry which is preliminary data.</text>
</comment>
<dbReference type="InterPro" id="IPR036513">
    <property type="entry name" value="STAS_dom_sf"/>
</dbReference>
<dbReference type="Gene3D" id="3.30.750.24">
    <property type="entry name" value="STAS domain"/>
    <property type="match status" value="1"/>
</dbReference>
<reference evidence="2" key="1">
    <citation type="submission" date="2022-07" db="EMBL/GenBank/DDBJ databases">
        <title>Pseudosulfitobacter sp. strain AP-MA-4, whole genome sequence.</title>
        <authorList>
            <person name="Jiang Y."/>
        </authorList>
    </citation>
    <scope>NUCLEOTIDE SEQUENCE</scope>
    <source>
        <strain evidence="2">AP-MA-4</strain>
    </source>
</reference>
<sequence>MKLFVKSDPASGDVAISGVVDSISAGQLLDEVVALCLKRSGTTLTLDLCGVTRMTRAGVRGFVVAARLARFRGGVLHVTGASPAVAALLDSLGYAHLFRFDQMQGATAGPFYTHAVFEHH</sequence>
<proteinExistence type="predicted"/>
<evidence type="ECO:0000313" key="3">
    <source>
        <dbReference type="Proteomes" id="UP001165396"/>
    </source>
</evidence>
<keyword evidence="3" id="KW-1185">Reference proteome</keyword>
<name>A0ABT1Z470_9RHOB</name>
<dbReference type="InterPro" id="IPR058548">
    <property type="entry name" value="MlaB-like_STAS"/>
</dbReference>
<dbReference type="RefSeq" id="WP_258295704.1">
    <property type="nucleotide sequence ID" value="NZ_JANKJG010000013.1"/>
</dbReference>
<dbReference type="Pfam" id="PF13466">
    <property type="entry name" value="STAS_2"/>
    <property type="match status" value="1"/>
</dbReference>